<evidence type="ECO:0000256" key="1">
    <source>
        <dbReference type="ARBA" id="ARBA00005409"/>
    </source>
</evidence>
<dbReference type="Gene3D" id="3.30.70.1020">
    <property type="entry name" value="Trehalose-6-phosphate phosphatase related protein, domain 2"/>
    <property type="match status" value="1"/>
</dbReference>
<gene>
    <name evidence="3" type="primary">TPS2</name>
    <name evidence="3" type="ORF">BN1211_4385</name>
</gene>
<organism evidence="3 4">
    <name type="scientific">Cyberlindnera jadinii (strain ATCC 18201 / CBS 1600 / BCRC 20928 / JCM 3617 / NBRC 0987 / NRRL Y-1542)</name>
    <name type="common">Torula yeast</name>
    <name type="synonym">Candida utilis</name>
    <dbReference type="NCBI Taxonomy" id="983966"/>
    <lineage>
        <taxon>Eukaryota</taxon>
        <taxon>Fungi</taxon>
        <taxon>Dikarya</taxon>
        <taxon>Ascomycota</taxon>
        <taxon>Saccharomycotina</taxon>
        <taxon>Saccharomycetes</taxon>
        <taxon>Phaffomycetales</taxon>
        <taxon>Phaffomycetaceae</taxon>
        <taxon>Cyberlindnera</taxon>
    </lineage>
</organism>
<dbReference type="EMBL" id="CDQK01000005">
    <property type="protein sequence ID" value="CEP23739.1"/>
    <property type="molecule type" value="Genomic_DNA"/>
</dbReference>
<evidence type="ECO:0000313" key="3">
    <source>
        <dbReference type="EMBL" id="CEP23739.1"/>
    </source>
</evidence>
<evidence type="ECO:0000313" key="4">
    <source>
        <dbReference type="Proteomes" id="UP000038830"/>
    </source>
</evidence>
<evidence type="ECO:0000256" key="2">
    <source>
        <dbReference type="ARBA" id="ARBA00006330"/>
    </source>
</evidence>
<dbReference type="GO" id="GO:0005946">
    <property type="term" value="C:alpha,alpha-trehalose-phosphate synthase complex (UDP-forming)"/>
    <property type="evidence" value="ECO:0007669"/>
    <property type="project" value="TreeGrafter"/>
</dbReference>
<dbReference type="SUPFAM" id="SSF53756">
    <property type="entry name" value="UDP-Glycosyltransferase/glycogen phosphorylase"/>
    <property type="match status" value="1"/>
</dbReference>
<dbReference type="NCBIfam" id="TIGR01484">
    <property type="entry name" value="HAD-SF-IIB"/>
    <property type="match status" value="1"/>
</dbReference>
<dbReference type="Gene3D" id="3.40.50.2000">
    <property type="entry name" value="Glycogen Phosphorylase B"/>
    <property type="match status" value="2"/>
</dbReference>
<name>A0A0H5CGR1_CYBJN</name>
<accession>A0A0H5CGR1</accession>
<dbReference type="SUPFAM" id="SSF56784">
    <property type="entry name" value="HAD-like"/>
    <property type="match status" value="1"/>
</dbReference>
<comment type="similarity">
    <text evidence="1">In the N-terminal section; belongs to the glycosyltransferase 20 family.</text>
</comment>
<dbReference type="AlphaFoldDB" id="A0A0H5CGR1"/>
<dbReference type="InterPro" id="IPR003337">
    <property type="entry name" value="Trehalose_PPase"/>
</dbReference>
<dbReference type="CDD" id="cd03788">
    <property type="entry name" value="GT20_TPS"/>
    <property type="match status" value="1"/>
</dbReference>
<dbReference type="InterPro" id="IPR001830">
    <property type="entry name" value="Glyco_trans_20"/>
</dbReference>
<dbReference type="PANTHER" id="PTHR10788">
    <property type="entry name" value="TREHALOSE-6-PHOSPHATE SYNTHASE"/>
    <property type="match status" value="1"/>
</dbReference>
<dbReference type="Pfam" id="PF02358">
    <property type="entry name" value="Trehalose_PPase"/>
    <property type="match status" value="1"/>
</dbReference>
<dbReference type="InterPro" id="IPR023214">
    <property type="entry name" value="HAD_sf"/>
</dbReference>
<dbReference type="GO" id="GO:0005992">
    <property type="term" value="P:trehalose biosynthetic process"/>
    <property type="evidence" value="ECO:0007669"/>
    <property type="project" value="InterPro"/>
</dbReference>
<dbReference type="GO" id="GO:0003825">
    <property type="term" value="F:alpha,alpha-trehalose-phosphate synthase (UDP-forming) activity"/>
    <property type="evidence" value="ECO:0007669"/>
    <property type="project" value="TreeGrafter"/>
</dbReference>
<proteinExistence type="inferred from homology"/>
<dbReference type="Pfam" id="PF00982">
    <property type="entry name" value="Glyco_transf_20"/>
    <property type="match status" value="1"/>
</dbReference>
<reference evidence="4" key="1">
    <citation type="journal article" date="2015" name="J. Biotechnol.">
        <title>The structure of the Cyberlindnera jadinii genome and its relation to Candida utilis analyzed by the occurrence of single nucleotide polymorphisms.</title>
        <authorList>
            <person name="Rupp O."/>
            <person name="Brinkrolf K."/>
            <person name="Buerth C."/>
            <person name="Kunigo M."/>
            <person name="Schneider J."/>
            <person name="Jaenicke S."/>
            <person name="Goesmann A."/>
            <person name="Puehler A."/>
            <person name="Jaeger K.-E."/>
            <person name="Ernst J.F."/>
        </authorList>
    </citation>
    <scope>NUCLEOTIDE SEQUENCE [LARGE SCALE GENOMIC DNA]</scope>
    <source>
        <strain evidence="4">ATCC 18201 / CBS 1600 / BCRC 20928 / JCM 3617 / NBRC 0987 / NRRL Y-1542</strain>
    </source>
</reference>
<dbReference type="NCBIfam" id="TIGR00685">
    <property type="entry name" value="T6PP"/>
    <property type="match status" value="1"/>
</dbReference>
<dbReference type="Gene3D" id="3.40.50.1000">
    <property type="entry name" value="HAD superfamily/HAD-like"/>
    <property type="match status" value="1"/>
</dbReference>
<dbReference type="GO" id="GO:0005829">
    <property type="term" value="C:cytosol"/>
    <property type="evidence" value="ECO:0007669"/>
    <property type="project" value="TreeGrafter"/>
</dbReference>
<comment type="similarity">
    <text evidence="2">In the C-terminal section; belongs to the trehalose phosphatase family.</text>
</comment>
<dbReference type="InterPro" id="IPR006379">
    <property type="entry name" value="HAD-SF_hydro_IIB"/>
</dbReference>
<dbReference type="InterPro" id="IPR036412">
    <property type="entry name" value="HAD-like_sf"/>
</dbReference>
<dbReference type="PANTHER" id="PTHR10788:SF123">
    <property type="entry name" value="TREHALOSE-PHOSPHATASE"/>
    <property type="match status" value="1"/>
</dbReference>
<dbReference type="GO" id="GO:0034605">
    <property type="term" value="P:cellular response to heat"/>
    <property type="evidence" value="ECO:0007669"/>
    <property type="project" value="TreeGrafter"/>
</dbReference>
<sequence length="857" mass="97432">MTGSSPKFVEPSDFASGKLSGRILNAFTNIPYEIYKDNVDSDKWQITKLHGNSALMSALEHLDDSKWENHLFAWTGELVIKNKNSVTDEAYYLDSDDKDHIEELISNDHKTANVHPIWLLRRDQQRWRQYAENVIWPAFHYIMGTPSDGREESQWWYDYVKFNEAYASKIVQNYKEGDIIWIHDYYLMLLPQLIRMQLPNAIVGFFMHCPFPSSEYFRALPKRQQLLDGMLGANKISFQNYSFARHFLSSCKRILGAETTPDSVAMYGETIHIDALPVGIDVDKIEKDCFNKEIDLKVKAIRELHHGKKIIVGRDRLDTVRGVVQKLQAFETFLEMYPDLRDKVTLIQVSSPNVLHSTKLKHKLQSWCHRSTVKFGSLNSTPVEHYQMRIPKEDYFALLRVADLCVISSVRDGMNTTALEYVVAQKFNQSPLILSEFSGASGVLKDAIIVNPWDSVSVAKAIYDGLTADAAKKDHWESKLIKSVTPIEKWTSAFLKDLIDESVGGPQRNLTSSLNRPLLLEHYKQSDRRLFLFDYDGTLTPIVNDPAAAIPSARLIDILEKLSEDPRNQIWIISGRDQAFLERWLGKNHKLGLSAEHGCFMKDIGSDWVNLAAKFDMSWQRKVEDIYVRYTDKTPGSHIEKKKVALTWHYRRADPELGEFHAKQLMEELQSTIATQYDVEVMSGKANVEVRPRFLNKGEIVKRLVLTRHGAAQGDGNVDDLHHKHEELPDFVVCIGDDSTDEDMFKKLIEIEHNWEADINAHKNERFDSFGIYPIKVGPASKATAATSHLNDPAQVLDTLGLLVGTVSLFETAGTIELDDRGHVKNSESSQRSEAAIAAIKLKKSSSVASKMSSNST</sequence>
<dbReference type="Proteomes" id="UP000038830">
    <property type="component" value="Unassembled WGS sequence"/>
</dbReference>
<dbReference type="GO" id="GO:0004805">
    <property type="term" value="F:trehalose-phosphatase activity"/>
    <property type="evidence" value="ECO:0007669"/>
    <property type="project" value="TreeGrafter"/>
</dbReference>
<dbReference type="CDD" id="cd01627">
    <property type="entry name" value="HAD_TPP"/>
    <property type="match status" value="1"/>
</dbReference>
<dbReference type="GO" id="GO:0031505">
    <property type="term" value="P:fungal-type cell wall organization"/>
    <property type="evidence" value="ECO:0007669"/>
    <property type="project" value="TreeGrafter"/>
</dbReference>
<protein>
    <submittedName>
        <fullName evidence="3">TPS2 protein</fullName>
    </submittedName>
</protein>